<comment type="caution">
    <text evidence="5">The sequence shown here is derived from an EMBL/GenBank/DDBJ whole genome shotgun (WGS) entry which is preliminary data.</text>
</comment>
<dbReference type="InterPro" id="IPR003734">
    <property type="entry name" value="DUF155"/>
</dbReference>
<sequence length="403" mass="43975">MNGAPPAPPRRDEQLSGRYQPLPSGSVPAGPSARARQPSPAIDKKRALGKPQAVLRSQGIAAARQKDKFVSLGVPGDEESSAAAGGAPAVAAAPLLPDGELPPQPPPPALVPTPAIFEDIAEPVAKGRIAVIAVAESFDRQTLEELLRAKFPRLQVKGYQEVLHATPSLGESSGDAFFMNYGCVVFWGISTADEQALLHTVVRPCSLGPLDVREVEIDSFSYNYSAVEPPHVQNDVITLNKRFALDHQVKLAISHALAQSTKLAVYEERLQQIVHSTAHLPEMLATTGKVGITSKQIARLIGQVFLQRSAVNLLSSVLDTPEYFWSAPDHLQVLYKRVCEYLEIETRVEVLNTRFVVLQEFLDLLREHQNNKHMVRLEWIVIWLIVVEVVVGLFEVAGLVGAV</sequence>
<keyword evidence="6" id="KW-1185">Reference proteome</keyword>
<dbReference type="Proteomes" id="UP000247498">
    <property type="component" value="Unassembled WGS sequence"/>
</dbReference>
<evidence type="ECO:0000256" key="1">
    <source>
        <dbReference type="ARBA" id="ARBA00008306"/>
    </source>
</evidence>
<evidence type="ECO:0000256" key="3">
    <source>
        <dbReference type="SAM" id="Phobius"/>
    </source>
</evidence>
<keyword evidence="3" id="KW-0472">Membrane</keyword>
<organism evidence="5 6">
    <name type="scientific">Raphidocelis subcapitata</name>
    <dbReference type="NCBI Taxonomy" id="307507"/>
    <lineage>
        <taxon>Eukaryota</taxon>
        <taxon>Viridiplantae</taxon>
        <taxon>Chlorophyta</taxon>
        <taxon>core chlorophytes</taxon>
        <taxon>Chlorophyceae</taxon>
        <taxon>CS clade</taxon>
        <taxon>Sphaeropleales</taxon>
        <taxon>Selenastraceae</taxon>
        <taxon>Raphidocelis</taxon>
    </lineage>
</organism>
<dbReference type="InParanoid" id="A0A2V0NLE2"/>
<protein>
    <recommendedName>
        <fullName evidence="4">DUF155 domain-containing protein</fullName>
    </recommendedName>
</protein>
<feature type="region of interest" description="Disordered" evidence="2">
    <location>
        <begin position="1"/>
        <end position="53"/>
    </location>
</feature>
<dbReference type="GO" id="GO:0005739">
    <property type="term" value="C:mitochondrion"/>
    <property type="evidence" value="ECO:0007669"/>
    <property type="project" value="UniProtKB-ARBA"/>
</dbReference>
<evidence type="ECO:0000313" key="5">
    <source>
        <dbReference type="EMBL" id="GBF87899.1"/>
    </source>
</evidence>
<dbReference type="EMBL" id="BDRX01000002">
    <property type="protein sequence ID" value="GBF87899.1"/>
    <property type="molecule type" value="Genomic_DNA"/>
</dbReference>
<comment type="similarity">
    <text evidence="1">Belongs to the RMD1/sif2 family.</text>
</comment>
<evidence type="ECO:0000259" key="4">
    <source>
        <dbReference type="Pfam" id="PF02582"/>
    </source>
</evidence>
<name>A0A2V0NLE2_9CHLO</name>
<feature type="domain" description="DUF155" evidence="4">
    <location>
        <begin position="177"/>
        <end position="352"/>
    </location>
</feature>
<proteinExistence type="inferred from homology"/>
<dbReference type="Pfam" id="PF02582">
    <property type="entry name" value="DUF155"/>
    <property type="match status" value="1"/>
</dbReference>
<dbReference type="PANTHER" id="PTHR16255">
    <property type="entry name" value="REQUIRED FOR MEIOTIC NUCLEAR DIVISION PROTEIN 1 HOMOLOG"/>
    <property type="match status" value="1"/>
</dbReference>
<accession>A0A2V0NLE2</accession>
<keyword evidence="3" id="KW-0812">Transmembrane</keyword>
<dbReference type="OrthoDB" id="18302at2759"/>
<keyword evidence="3" id="KW-1133">Transmembrane helix</keyword>
<evidence type="ECO:0000313" key="6">
    <source>
        <dbReference type="Proteomes" id="UP000247498"/>
    </source>
</evidence>
<dbReference type="InterPro" id="IPR051624">
    <property type="entry name" value="RMD1/Sad1-interacting"/>
</dbReference>
<evidence type="ECO:0000256" key="2">
    <source>
        <dbReference type="SAM" id="MobiDB-lite"/>
    </source>
</evidence>
<dbReference type="AlphaFoldDB" id="A0A2V0NLE2"/>
<feature type="transmembrane region" description="Helical" evidence="3">
    <location>
        <begin position="379"/>
        <end position="402"/>
    </location>
</feature>
<dbReference type="PANTHER" id="PTHR16255:SF1">
    <property type="entry name" value="REQUIRED FOR MEIOTIC NUCLEAR DIVISION PROTEIN 1 HOMOLOG"/>
    <property type="match status" value="1"/>
</dbReference>
<gene>
    <name evidence="5" type="ORF">Rsub_00611</name>
</gene>
<reference evidence="5 6" key="1">
    <citation type="journal article" date="2018" name="Sci. Rep.">
        <title>Raphidocelis subcapitata (=Pseudokirchneriella subcapitata) provides an insight into genome evolution and environmental adaptations in the Sphaeropleales.</title>
        <authorList>
            <person name="Suzuki S."/>
            <person name="Yamaguchi H."/>
            <person name="Nakajima N."/>
            <person name="Kawachi M."/>
        </authorList>
    </citation>
    <scope>NUCLEOTIDE SEQUENCE [LARGE SCALE GENOMIC DNA]</scope>
    <source>
        <strain evidence="5 6">NIES-35</strain>
    </source>
</reference>